<protein>
    <submittedName>
        <fullName evidence="1">RNA polymerase sigma factor</fullName>
    </submittedName>
</protein>
<reference evidence="2" key="1">
    <citation type="journal article" date="2019" name="Int. J. Syst. Evol. Microbiol.">
        <title>The Global Catalogue of Microorganisms (GCM) 10K type strain sequencing project: providing services to taxonomists for standard genome sequencing and annotation.</title>
        <authorList>
            <consortium name="The Broad Institute Genomics Platform"/>
            <consortium name="The Broad Institute Genome Sequencing Center for Infectious Disease"/>
            <person name="Wu L."/>
            <person name="Ma J."/>
        </authorList>
    </citation>
    <scope>NUCLEOTIDE SEQUENCE [LARGE SCALE GENOMIC DNA]</scope>
    <source>
        <strain evidence="2">JCM 18657</strain>
    </source>
</reference>
<dbReference type="SUPFAM" id="SSF88946">
    <property type="entry name" value="Sigma2 domain of RNA polymerase sigma factors"/>
    <property type="match status" value="1"/>
</dbReference>
<proteinExistence type="predicted"/>
<comment type="caution">
    <text evidence="1">The sequence shown here is derived from an EMBL/GenBank/DDBJ whole genome shotgun (WGS) entry which is preliminary data.</text>
</comment>
<evidence type="ECO:0000313" key="2">
    <source>
        <dbReference type="Proteomes" id="UP001596528"/>
    </source>
</evidence>
<dbReference type="InterPro" id="IPR013325">
    <property type="entry name" value="RNA_pol_sigma_r2"/>
</dbReference>
<sequence>MELLRGDRGLTVEVNRMDHDYVKPMSRLEPEALRELMQAYGTDVWNDAYVLTRRRELVDDIAQDVFIRAARGYGGVMGAAAAFAESPAYADSGEASACQDYSEPSCEIGADAGGGGEGEGGGDFLSSMFEDLFD</sequence>
<dbReference type="RefSeq" id="WP_138788877.1">
    <property type="nucleotide sequence ID" value="NZ_JBHTGQ010000010.1"/>
</dbReference>
<gene>
    <name evidence="1" type="ORF">ACFQWB_04560</name>
</gene>
<organism evidence="1 2">
    <name type="scientific">Paenibacillus thermoaerophilus</name>
    <dbReference type="NCBI Taxonomy" id="1215385"/>
    <lineage>
        <taxon>Bacteria</taxon>
        <taxon>Bacillati</taxon>
        <taxon>Bacillota</taxon>
        <taxon>Bacilli</taxon>
        <taxon>Bacillales</taxon>
        <taxon>Paenibacillaceae</taxon>
        <taxon>Paenibacillus</taxon>
    </lineage>
</organism>
<dbReference type="Proteomes" id="UP001596528">
    <property type="component" value="Unassembled WGS sequence"/>
</dbReference>
<keyword evidence="2" id="KW-1185">Reference proteome</keyword>
<accession>A0ABW2V2W6</accession>
<evidence type="ECO:0000313" key="1">
    <source>
        <dbReference type="EMBL" id="MFC7749214.1"/>
    </source>
</evidence>
<dbReference type="Gene3D" id="1.10.1740.10">
    <property type="match status" value="1"/>
</dbReference>
<name>A0ABW2V2W6_9BACL</name>
<dbReference type="EMBL" id="JBHTGQ010000010">
    <property type="protein sequence ID" value="MFC7749214.1"/>
    <property type="molecule type" value="Genomic_DNA"/>
</dbReference>